<accession>A0AAE0C7N1</accession>
<proteinExistence type="predicted"/>
<gene>
    <name evidence="3" type="ORF">CYMTET_41366</name>
</gene>
<protein>
    <recommendedName>
        <fullName evidence="5">Transmembrane protein</fullName>
    </recommendedName>
</protein>
<name>A0AAE0C7N1_9CHLO</name>
<evidence type="ECO:0008006" key="5">
    <source>
        <dbReference type="Google" id="ProtNLM"/>
    </source>
</evidence>
<dbReference type="EMBL" id="LGRX02027549">
    <property type="protein sequence ID" value="KAK3249198.1"/>
    <property type="molecule type" value="Genomic_DNA"/>
</dbReference>
<comment type="caution">
    <text evidence="3">The sequence shown here is derived from an EMBL/GenBank/DDBJ whole genome shotgun (WGS) entry which is preliminary data.</text>
</comment>
<evidence type="ECO:0000256" key="1">
    <source>
        <dbReference type="SAM" id="Phobius"/>
    </source>
</evidence>
<feature type="transmembrane region" description="Helical" evidence="1">
    <location>
        <begin position="104"/>
        <end position="129"/>
    </location>
</feature>
<evidence type="ECO:0000313" key="3">
    <source>
        <dbReference type="EMBL" id="KAK3249198.1"/>
    </source>
</evidence>
<dbReference type="AlphaFoldDB" id="A0AAE0C7N1"/>
<sequence length="142" mass="15055">MCVGIAVLCGPPTVAGCCYATWLAGEATVVDLKKLPSPPFSVLAGGTGLGAAIGAYKAQNAFVIRHFDEGGFLSWNFKKGAESLGEPLKIATWKDFYRASGPPVFARTAALVFSFYLAGATQAVVAYSLHQPRMHHSVKHEP</sequence>
<dbReference type="Proteomes" id="UP001190700">
    <property type="component" value="Unassembled WGS sequence"/>
</dbReference>
<feature type="chain" id="PRO_5042268210" description="Transmembrane protein" evidence="2">
    <location>
        <begin position="17"/>
        <end position="142"/>
    </location>
</feature>
<evidence type="ECO:0000256" key="2">
    <source>
        <dbReference type="SAM" id="SignalP"/>
    </source>
</evidence>
<organism evidence="3 4">
    <name type="scientific">Cymbomonas tetramitiformis</name>
    <dbReference type="NCBI Taxonomy" id="36881"/>
    <lineage>
        <taxon>Eukaryota</taxon>
        <taxon>Viridiplantae</taxon>
        <taxon>Chlorophyta</taxon>
        <taxon>Pyramimonadophyceae</taxon>
        <taxon>Pyramimonadales</taxon>
        <taxon>Pyramimonadaceae</taxon>
        <taxon>Cymbomonas</taxon>
    </lineage>
</organism>
<keyword evidence="2" id="KW-0732">Signal</keyword>
<keyword evidence="1" id="KW-0812">Transmembrane</keyword>
<feature type="signal peptide" evidence="2">
    <location>
        <begin position="1"/>
        <end position="16"/>
    </location>
</feature>
<evidence type="ECO:0000313" key="4">
    <source>
        <dbReference type="Proteomes" id="UP001190700"/>
    </source>
</evidence>
<keyword evidence="4" id="KW-1185">Reference proteome</keyword>
<reference evidence="3 4" key="1">
    <citation type="journal article" date="2015" name="Genome Biol. Evol.">
        <title>Comparative Genomics of a Bacterivorous Green Alga Reveals Evolutionary Causalities and Consequences of Phago-Mixotrophic Mode of Nutrition.</title>
        <authorList>
            <person name="Burns J.A."/>
            <person name="Paasch A."/>
            <person name="Narechania A."/>
            <person name="Kim E."/>
        </authorList>
    </citation>
    <scope>NUCLEOTIDE SEQUENCE [LARGE SCALE GENOMIC DNA]</scope>
    <source>
        <strain evidence="3 4">PLY_AMNH</strain>
    </source>
</reference>
<feature type="transmembrane region" description="Helical" evidence="1">
    <location>
        <begin position="39"/>
        <end position="56"/>
    </location>
</feature>
<keyword evidence="1" id="KW-1133">Transmembrane helix</keyword>
<keyword evidence="1" id="KW-0472">Membrane</keyword>